<dbReference type="Proteomes" id="UP000019140">
    <property type="component" value="Unassembled WGS sequence"/>
</dbReference>
<organism evidence="1 2">
    <name type="scientific">Candidatus Entotheonella gemina</name>
    <dbReference type="NCBI Taxonomy" id="1429439"/>
    <lineage>
        <taxon>Bacteria</taxon>
        <taxon>Pseudomonadati</taxon>
        <taxon>Nitrospinota/Tectimicrobiota group</taxon>
        <taxon>Candidatus Tectimicrobiota</taxon>
        <taxon>Candidatus Entotheonellia</taxon>
        <taxon>Candidatus Entotheonellales</taxon>
        <taxon>Candidatus Entotheonellaceae</taxon>
        <taxon>Candidatus Entotheonella</taxon>
    </lineage>
</organism>
<proteinExistence type="predicted"/>
<reference evidence="1 2" key="1">
    <citation type="journal article" date="2014" name="Nature">
        <title>An environmental bacterial taxon with a large and distinct metabolic repertoire.</title>
        <authorList>
            <person name="Wilson M.C."/>
            <person name="Mori T."/>
            <person name="Ruckert C."/>
            <person name="Uria A.R."/>
            <person name="Helf M.J."/>
            <person name="Takada K."/>
            <person name="Gernert C."/>
            <person name="Steffens U.A."/>
            <person name="Heycke N."/>
            <person name="Schmitt S."/>
            <person name="Rinke C."/>
            <person name="Helfrich E.J."/>
            <person name="Brachmann A.O."/>
            <person name="Gurgui C."/>
            <person name="Wakimoto T."/>
            <person name="Kracht M."/>
            <person name="Crusemann M."/>
            <person name="Hentschel U."/>
            <person name="Abe I."/>
            <person name="Matsunaga S."/>
            <person name="Kalinowski J."/>
            <person name="Takeyama H."/>
            <person name="Piel J."/>
        </authorList>
    </citation>
    <scope>NUCLEOTIDE SEQUENCE [LARGE SCALE GENOMIC DNA]</scope>
    <source>
        <strain evidence="2">TSY2</strain>
    </source>
</reference>
<comment type="caution">
    <text evidence="1">The sequence shown here is derived from an EMBL/GenBank/DDBJ whole genome shotgun (WGS) entry which is preliminary data.</text>
</comment>
<name>W4LW91_9BACT</name>
<sequence length="41" mass="4591">MTEAFHQTIAPSQQVFGLGHDALQNLLFGFFAFGKQMVLLH</sequence>
<dbReference type="EMBL" id="AZHX01001567">
    <property type="protein sequence ID" value="ETX02031.1"/>
    <property type="molecule type" value="Genomic_DNA"/>
</dbReference>
<accession>W4LW91</accession>
<evidence type="ECO:0000313" key="2">
    <source>
        <dbReference type="Proteomes" id="UP000019140"/>
    </source>
</evidence>
<keyword evidence="2" id="KW-1185">Reference proteome</keyword>
<protein>
    <submittedName>
        <fullName evidence="1">Uncharacterized protein</fullName>
    </submittedName>
</protein>
<gene>
    <name evidence="1" type="ORF">ETSY2_36300</name>
</gene>
<evidence type="ECO:0000313" key="1">
    <source>
        <dbReference type="EMBL" id="ETX02031.1"/>
    </source>
</evidence>
<dbReference type="HOGENOM" id="CLU_3267308_0_0_7"/>
<dbReference type="AlphaFoldDB" id="W4LW91"/>